<dbReference type="EMBL" id="CAGA01000063">
    <property type="protein sequence ID" value="CCE33663.1"/>
    <property type="molecule type" value="Genomic_DNA"/>
</dbReference>
<dbReference type="HOGENOM" id="CLU_082780_0_0_1"/>
<evidence type="ECO:0000259" key="1">
    <source>
        <dbReference type="Pfam" id="PF20150"/>
    </source>
</evidence>
<feature type="domain" description="2EXR" evidence="1">
    <location>
        <begin position="2"/>
        <end position="122"/>
    </location>
</feature>
<reference evidence="2 3" key="1">
    <citation type="journal article" date="2013" name="PLoS Genet.">
        <title>Plant-symbiotic fungi as chemical engineers: Multi-genome analysis of the Clavicipitaceae reveals dynamics of alkaloid loci.</title>
        <authorList>
            <person name="Schardl C.L."/>
            <person name="Young C.A."/>
            <person name="Hesse U."/>
            <person name="Amyotte S.G."/>
            <person name="Andreeva K."/>
            <person name="Calie P.J."/>
            <person name="Fleetwood D.J."/>
            <person name="Haws D.C."/>
            <person name="Moore N."/>
            <person name="Oeser B."/>
            <person name="Panaccione D.G."/>
            <person name="Schweri K.K."/>
            <person name="Voisey C.R."/>
            <person name="Farman M.L."/>
            <person name="Jaromczyk J.W."/>
            <person name="Roe B.A."/>
            <person name="O'Sullivan D.M."/>
            <person name="Scott B."/>
            <person name="Tudzynski P."/>
            <person name="An Z."/>
            <person name="Arnaoudova E.G."/>
            <person name="Bullock C.T."/>
            <person name="Charlton N.D."/>
            <person name="Chen L."/>
            <person name="Cox M."/>
            <person name="Dinkins R.D."/>
            <person name="Florea S."/>
            <person name="Glenn A.E."/>
            <person name="Gordon A."/>
            <person name="Gueldener U."/>
            <person name="Harris D.R."/>
            <person name="Hollin W."/>
            <person name="Jaromczyk J."/>
            <person name="Johnson R.D."/>
            <person name="Khan A.K."/>
            <person name="Leistner E."/>
            <person name="Leuchtmann A."/>
            <person name="Li C."/>
            <person name="Liu J."/>
            <person name="Liu J."/>
            <person name="Liu M."/>
            <person name="Mace W."/>
            <person name="Machado C."/>
            <person name="Nagabhyru P."/>
            <person name="Pan J."/>
            <person name="Schmid J."/>
            <person name="Sugawara K."/>
            <person name="Steiner U."/>
            <person name="Takach J.E."/>
            <person name="Tanaka E."/>
            <person name="Webb J.S."/>
            <person name="Wilson E.V."/>
            <person name="Wiseman J.L."/>
            <person name="Yoshida R."/>
            <person name="Zeng Z."/>
        </authorList>
    </citation>
    <scope>NUCLEOTIDE SEQUENCE [LARGE SCALE GENOMIC DNA]</scope>
    <source>
        <strain evidence="2 3">20.1</strain>
    </source>
</reference>
<dbReference type="InterPro" id="IPR045518">
    <property type="entry name" value="2EXR"/>
</dbReference>
<keyword evidence="3" id="KW-1185">Reference proteome</keyword>
<dbReference type="Pfam" id="PF20150">
    <property type="entry name" value="2EXR"/>
    <property type="match status" value="1"/>
</dbReference>
<accession>M1WFH6</accession>
<dbReference type="PhylomeDB" id="M1WFH6"/>
<dbReference type="eggNOG" id="ENOG502SRJD">
    <property type="taxonomic scope" value="Eukaryota"/>
</dbReference>
<proteinExistence type="predicted"/>
<gene>
    <name evidence="2" type="ORF">CPUR_07589</name>
</gene>
<dbReference type="AlphaFoldDB" id="M1WFH6"/>
<evidence type="ECO:0000313" key="2">
    <source>
        <dbReference type="EMBL" id="CCE33663.1"/>
    </source>
</evidence>
<dbReference type="OrthoDB" id="3546385at2759"/>
<evidence type="ECO:0000313" key="3">
    <source>
        <dbReference type="Proteomes" id="UP000016801"/>
    </source>
</evidence>
<dbReference type="VEuPathDB" id="FungiDB:CPUR_07589"/>
<sequence>MFHLFSSLAPELRHNIWRLALPENIGPALHFYQGEGYWRLRYLEEHESTYRPGYRDEEIEFRTELIDPEVQLWLPQFFVNHEAHDIAAAWLRQQGGGFVPSPGKAHDMDRFIRPFNAERDTLYIPQDKWDQFNFEPNERLLQRDEDSVPGVDVVHKAITFALPEAVFWDLNELRCLPGVKNMWFDDPGRLIVIMGVQPERIASTAEHDSWSWWEMEGTQMGALVWDMVRREFVFEQGAETLDEEHVALFARMEEAARVGLRESMIKNACQTCETLEIRLAYAVRRQGL</sequence>
<comment type="caution">
    <text evidence="2">The sequence shown here is derived from an EMBL/GenBank/DDBJ whole genome shotgun (WGS) entry which is preliminary data.</text>
</comment>
<protein>
    <recommendedName>
        <fullName evidence="1">2EXR domain-containing protein</fullName>
    </recommendedName>
</protein>
<name>M1WFH6_CLAP2</name>
<organism evidence="2 3">
    <name type="scientific">Claviceps purpurea (strain 20.1)</name>
    <name type="common">Ergot fungus</name>
    <name type="synonym">Sphacelia segetum</name>
    <dbReference type="NCBI Taxonomy" id="1111077"/>
    <lineage>
        <taxon>Eukaryota</taxon>
        <taxon>Fungi</taxon>
        <taxon>Dikarya</taxon>
        <taxon>Ascomycota</taxon>
        <taxon>Pezizomycotina</taxon>
        <taxon>Sordariomycetes</taxon>
        <taxon>Hypocreomycetidae</taxon>
        <taxon>Hypocreales</taxon>
        <taxon>Clavicipitaceae</taxon>
        <taxon>Claviceps</taxon>
    </lineage>
</organism>
<dbReference type="Proteomes" id="UP000016801">
    <property type="component" value="Unassembled WGS sequence"/>
</dbReference>